<reference evidence="2 3" key="1">
    <citation type="journal article" date="2018" name="Sci. Rep.">
        <title>Comparative analysis of the Pocillopora damicornis genome highlights role of immune system in coral evolution.</title>
        <authorList>
            <person name="Cunning R."/>
            <person name="Bay R.A."/>
            <person name="Gillette P."/>
            <person name="Baker A.C."/>
            <person name="Traylor-Knowles N."/>
        </authorList>
    </citation>
    <scope>NUCLEOTIDE SEQUENCE [LARGE SCALE GENOMIC DNA]</scope>
    <source>
        <strain evidence="2">RSMAS</strain>
        <tissue evidence="2">Whole animal</tissue>
    </source>
</reference>
<feature type="non-terminal residue" evidence="2">
    <location>
        <position position="178"/>
    </location>
</feature>
<name>A0A3M6V2V0_POCDA</name>
<dbReference type="EMBL" id="RCHS01000213">
    <property type="protein sequence ID" value="RMX60232.1"/>
    <property type="molecule type" value="Genomic_DNA"/>
</dbReference>
<gene>
    <name evidence="2" type="ORF">pdam_00019426</name>
</gene>
<dbReference type="AlphaFoldDB" id="A0A3M6V2V0"/>
<dbReference type="Proteomes" id="UP000275408">
    <property type="component" value="Unassembled WGS sequence"/>
</dbReference>
<organism evidence="2 3">
    <name type="scientific">Pocillopora damicornis</name>
    <name type="common">Cauliflower coral</name>
    <name type="synonym">Millepora damicornis</name>
    <dbReference type="NCBI Taxonomy" id="46731"/>
    <lineage>
        <taxon>Eukaryota</taxon>
        <taxon>Metazoa</taxon>
        <taxon>Cnidaria</taxon>
        <taxon>Anthozoa</taxon>
        <taxon>Hexacorallia</taxon>
        <taxon>Scleractinia</taxon>
        <taxon>Astrocoeniina</taxon>
        <taxon>Pocilloporidae</taxon>
        <taxon>Pocillopora</taxon>
    </lineage>
</organism>
<evidence type="ECO:0000256" key="1">
    <source>
        <dbReference type="SAM" id="MobiDB-lite"/>
    </source>
</evidence>
<proteinExistence type="predicted"/>
<protein>
    <submittedName>
        <fullName evidence="2">Uncharacterized protein</fullName>
    </submittedName>
</protein>
<evidence type="ECO:0000313" key="2">
    <source>
        <dbReference type="EMBL" id="RMX60232.1"/>
    </source>
</evidence>
<sequence length="178" mass="20752">MRAQREARKGEELKKELSQAKSDLENRTAKLQTKAGDLQSAQEDITKLDQQLKEQRNARLNKVQQDFYQQLLSIDRLATENSQKAAELEAKEDEINGLRQEKLHESAMAEAIQRKLRAIKYQKTAVEKREEPLKRKRKQAEADKKAIDDLVCERDILNQLKLEKKHKKAVAREDEYAK</sequence>
<accession>A0A3M6V2V0</accession>
<feature type="region of interest" description="Disordered" evidence="1">
    <location>
        <begin position="1"/>
        <end position="26"/>
    </location>
</feature>
<evidence type="ECO:0000313" key="3">
    <source>
        <dbReference type="Proteomes" id="UP000275408"/>
    </source>
</evidence>
<dbReference type="OrthoDB" id="264785at2759"/>
<comment type="caution">
    <text evidence="2">The sequence shown here is derived from an EMBL/GenBank/DDBJ whole genome shotgun (WGS) entry which is preliminary data.</text>
</comment>
<dbReference type="STRING" id="46731.A0A3M6V2V0"/>
<keyword evidence="3" id="KW-1185">Reference proteome</keyword>